<dbReference type="AlphaFoldDB" id="A0A369KJW5"/>
<proteinExistence type="predicted"/>
<evidence type="ECO:0000259" key="1">
    <source>
        <dbReference type="Pfam" id="PF05193"/>
    </source>
</evidence>
<dbReference type="EMBL" id="QQBG01000023">
    <property type="protein sequence ID" value="RDB31276.1"/>
    <property type="molecule type" value="Genomic_DNA"/>
</dbReference>
<accession>A0A369KJW5</accession>
<dbReference type="GO" id="GO:0046872">
    <property type="term" value="F:metal ion binding"/>
    <property type="evidence" value="ECO:0007669"/>
    <property type="project" value="InterPro"/>
</dbReference>
<sequence length="904" mass="103350">MANRIFPSEGQWNCIETKSHAYGPKHNQISEKWSLNSEASVLLLQDNRIDETSFCLSIRTGLAHETFPGISVLTQNLILKKSSLPITSGQQSLENLIQKAQGMILSRVLLDQTLFAFSWKESEHNPLNFISKLFQEAEPATEMIIPRHDFLRDRVHQQGNTFAQELFKVTLEAALPVLSPYLLAENLPYPQLPASQVEEWIEAFYYTSPVTACFITNQPLDQVRDTILKTVGLLKRKPVEVREPLQIKENLEASQIVYVQDAAPFIRITWPLPGTHKPFQQNPELISIHLLLRKHAHSLQSVLSEHGLVKTIQIEEQNFSPHATRFFHLDLVPTQKGILRWQEVVQTCVETVQALHKAPEFPKLYEQWINSYNVKKDKSFYIADPLEQSMEWAAALQTESLETFPQICTIPLFTCKELSESLSDLFSSPYIVTLACPLETWNVFRVQNNLQPMEEAELCYSSLQVPYKKESLPSFSTSSLPKVTHPLPTFLPSLEDQQTRGPFTLESFVPPIKKGNEAIWYADELFPHPKGKAVLMFRLRPIFPSQDLSDYACSILANAVLDGRLETLAQEIESSGGEVQYAQKGLADRTFTFSYWKSDWPKLLDLLKSQFTGSLSEKDKWLFQEKKNNLVEGIRRSLYLNPLCLILEKLHQVTACFYHDKKSFVEACQLCDWDKLLHKEPGSFCGLGEVTLLGFTEETRHLFESQIFSLLPYKSPTVSDPYRQTYTCITEHPLEAAALAIDCGASYDPFAKGHAALVLRLLEMFIQEGLNEGIHQTYCLEGDIGGRIFLILAQESEALSSETILDRLLVFSQEIGLLMPEFIGGTNLSYLRQQIPLYKRTDQNTPLSLCLLDFQNERRHDWSFWDKRQKHIEQATNDSLIHFFSSAFDFGKKRFITVTVKKRS</sequence>
<name>A0A369KJW5_9BACT</name>
<dbReference type="Pfam" id="PF05193">
    <property type="entry name" value="Peptidase_M16_C"/>
    <property type="match status" value="1"/>
</dbReference>
<dbReference type="SUPFAM" id="SSF63411">
    <property type="entry name" value="LuxS/MPP-like metallohydrolase"/>
    <property type="match status" value="1"/>
</dbReference>
<dbReference type="Gene3D" id="3.30.830.10">
    <property type="entry name" value="Metalloenzyme, LuxS/M16 peptidase-like"/>
    <property type="match status" value="2"/>
</dbReference>
<keyword evidence="3" id="KW-1185">Reference proteome</keyword>
<evidence type="ECO:0000313" key="2">
    <source>
        <dbReference type="EMBL" id="RDB31276.1"/>
    </source>
</evidence>
<evidence type="ECO:0000313" key="3">
    <source>
        <dbReference type="Proteomes" id="UP000253816"/>
    </source>
</evidence>
<comment type="caution">
    <text evidence="2">The sequence shown here is derived from an EMBL/GenBank/DDBJ whole genome shotgun (WGS) entry which is preliminary data.</text>
</comment>
<dbReference type="Proteomes" id="UP000253816">
    <property type="component" value="Unassembled WGS sequence"/>
</dbReference>
<dbReference type="InterPro" id="IPR007863">
    <property type="entry name" value="Peptidase_M16_C"/>
</dbReference>
<reference evidence="2 3" key="1">
    <citation type="submission" date="2018-07" db="EMBL/GenBank/DDBJ databases">
        <title>Comparative genomics of the Candidatus Parilichlamydiaceae reveals evidence of convergent evolution and genome reduction in the phylum Chlamydiae.</title>
        <authorList>
            <person name="Taylor-Brown A."/>
            <person name="Polkinghorne A."/>
        </authorList>
    </citation>
    <scope>NUCLEOTIDE SEQUENCE [LARGE SCALE GENOMIC DNA]</scope>
    <source>
        <strain evidence="2 3">Hat2</strain>
    </source>
</reference>
<feature type="domain" description="Peptidase M16 C-terminal" evidence="1">
    <location>
        <begin position="194"/>
        <end position="358"/>
    </location>
</feature>
<organism evidence="2 3">
    <name type="scientific">Candidatus Similichlamydia laticola</name>
    <dbReference type="NCBI Taxonomy" id="2170265"/>
    <lineage>
        <taxon>Bacteria</taxon>
        <taxon>Pseudomonadati</taxon>
        <taxon>Chlamydiota</taxon>
        <taxon>Chlamydiia</taxon>
        <taxon>Parachlamydiales</taxon>
        <taxon>Candidatus Parilichlamydiaceae</taxon>
        <taxon>Candidatus Similichlamydia</taxon>
    </lineage>
</organism>
<protein>
    <recommendedName>
        <fullName evidence="1">Peptidase M16 C-terminal domain-containing protein</fullName>
    </recommendedName>
</protein>
<gene>
    <name evidence="2" type="ORF">HAT2_00614</name>
</gene>
<dbReference type="InterPro" id="IPR011249">
    <property type="entry name" value="Metalloenz_LuxS/M16"/>
</dbReference>